<accession>A0AA44YYA6</accession>
<protein>
    <submittedName>
        <fullName evidence="2">Uncharacterized protein</fullName>
    </submittedName>
</protein>
<dbReference type="EMBL" id="PYJH01000096">
    <property type="protein sequence ID" value="PUE89603.1"/>
    <property type="molecule type" value="Genomic_DNA"/>
</dbReference>
<gene>
    <name evidence="2" type="ORF">C7T86_23430</name>
</gene>
<feature type="compositionally biased region" description="Basic residues" evidence="1">
    <location>
        <begin position="30"/>
        <end position="51"/>
    </location>
</feature>
<evidence type="ECO:0000256" key="1">
    <source>
        <dbReference type="SAM" id="MobiDB-lite"/>
    </source>
</evidence>
<proteinExistence type="predicted"/>
<evidence type="ECO:0000313" key="2">
    <source>
        <dbReference type="EMBL" id="PUE89603.1"/>
    </source>
</evidence>
<reference evidence="2 3" key="1">
    <citation type="submission" date="2018-03" db="EMBL/GenBank/DDBJ databases">
        <title>Sequencing of reference strains of Xanthomonas.</title>
        <authorList>
            <person name="Studholme D.J."/>
            <person name="Vicente J."/>
            <person name="Sarris P."/>
        </authorList>
    </citation>
    <scope>NUCLEOTIDE SEQUENCE [LARGE SCALE GENOMIC DNA]</scope>
    <source>
        <strain evidence="2 3">WHRI 5232</strain>
    </source>
</reference>
<feature type="region of interest" description="Disordered" evidence="1">
    <location>
        <begin position="30"/>
        <end position="62"/>
    </location>
</feature>
<name>A0AA44YYA6_XANCM</name>
<sequence length="62" mass="6727">MDSATRRAAAKAADKLLKAAGYDTRGKNLRKTMKKKRKAAHVARQGKKAGKMRGALARKSMA</sequence>
<organism evidence="2 3">
    <name type="scientific">Xanthomonas campestris pv. malvacearum</name>
    <dbReference type="NCBI Taxonomy" id="86040"/>
    <lineage>
        <taxon>Bacteria</taxon>
        <taxon>Pseudomonadati</taxon>
        <taxon>Pseudomonadota</taxon>
        <taxon>Gammaproteobacteria</taxon>
        <taxon>Lysobacterales</taxon>
        <taxon>Lysobacteraceae</taxon>
        <taxon>Xanthomonas</taxon>
    </lineage>
</organism>
<comment type="caution">
    <text evidence="2">The sequence shown here is derived from an EMBL/GenBank/DDBJ whole genome shotgun (WGS) entry which is preliminary data.</text>
</comment>
<dbReference type="Proteomes" id="UP000251513">
    <property type="component" value="Unassembled WGS sequence"/>
</dbReference>
<dbReference type="RefSeq" id="WP_046833231.1">
    <property type="nucleotide sequence ID" value="NZ_CP023155.1"/>
</dbReference>
<dbReference type="AlphaFoldDB" id="A0AA44YYA6"/>
<evidence type="ECO:0000313" key="3">
    <source>
        <dbReference type="Proteomes" id="UP000251513"/>
    </source>
</evidence>